<evidence type="ECO:0000256" key="4">
    <source>
        <dbReference type="ARBA" id="ARBA00022692"/>
    </source>
</evidence>
<comment type="cofactor">
    <cofactor evidence="1">
        <name>Zn(2+)</name>
        <dbReference type="ChEBI" id="CHEBI:29105"/>
    </cofactor>
</comment>
<keyword evidence="3" id="KW-0444">Lipid biosynthesis</keyword>
<evidence type="ECO:0000256" key="3">
    <source>
        <dbReference type="ARBA" id="ARBA00022516"/>
    </source>
</evidence>
<dbReference type="AlphaFoldDB" id="A0A4R5AQ88"/>
<keyword evidence="13" id="KW-0275">Fatty acid biosynthesis</keyword>
<dbReference type="InterPro" id="IPR014430">
    <property type="entry name" value="Scs7"/>
</dbReference>
<evidence type="ECO:0000313" key="17">
    <source>
        <dbReference type="Proteomes" id="UP000295278"/>
    </source>
</evidence>
<evidence type="ECO:0000256" key="5">
    <source>
        <dbReference type="ARBA" id="ARBA00022723"/>
    </source>
</evidence>
<keyword evidence="6" id="KW-0256">Endoplasmic reticulum</keyword>
<evidence type="ECO:0000256" key="9">
    <source>
        <dbReference type="ARBA" id="ARBA00022989"/>
    </source>
</evidence>
<evidence type="ECO:0000256" key="6">
    <source>
        <dbReference type="ARBA" id="ARBA00022824"/>
    </source>
</evidence>
<dbReference type="GO" id="GO:0005506">
    <property type="term" value="F:iron ion binding"/>
    <property type="evidence" value="ECO:0007669"/>
    <property type="project" value="InterPro"/>
</dbReference>
<keyword evidence="5" id="KW-0479">Metal-binding</keyword>
<feature type="transmembrane region" description="Helical" evidence="14">
    <location>
        <begin position="50"/>
        <end position="71"/>
    </location>
</feature>
<dbReference type="GO" id="GO:0080132">
    <property type="term" value="F:fatty acid 2-hydroxylase activity"/>
    <property type="evidence" value="ECO:0007669"/>
    <property type="project" value="InterPro"/>
</dbReference>
<name>A0A4R5AQ88_9FLAO</name>
<protein>
    <submittedName>
        <fullName evidence="16">Fatty acid hydroxylase</fullName>
    </submittedName>
</protein>
<sequence length="204" mass="24172">MIPKNKTIPLFHNPLLEKYSRTNALIVIAILAFTALVLFTVSSIKVPLNIMNELIIFILGFLFFTLAEYLIHRFVFHSGEYTNTEKWQFKIHGIHHATPQDKERLALPLPLAVVLSGFFFFIYWIVMGQYSFFFFPGFLFGYASYLLVHYLIHTRRPPRNVFRYLWKHHHVHHHKNDNQAFGVTTPIWDIVFRTMPSPRRNKQP</sequence>
<keyword evidence="11" id="KW-0443">Lipid metabolism</keyword>
<evidence type="ECO:0000256" key="12">
    <source>
        <dbReference type="ARBA" id="ARBA00023136"/>
    </source>
</evidence>
<keyword evidence="12 14" id="KW-0472">Membrane</keyword>
<reference evidence="16 17" key="1">
    <citation type="submission" date="2019-03" db="EMBL/GenBank/DDBJ databases">
        <title>Flavobacterium AT-3-2 sp. nov., isolated from arctic soil.</title>
        <authorList>
            <person name="Chaudhary D.K."/>
        </authorList>
    </citation>
    <scope>NUCLEOTIDE SEQUENCE [LARGE SCALE GENOMIC DNA]</scope>
    <source>
        <strain evidence="16 17">AT-3-2</strain>
    </source>
</reference>
<dbReference type="GO" id="GO:0016020">
    <property type="term" value="C:membrane"/>
    <property type="evidence" value="ECO:0007669"/>
    <property type="project" value="InterPro"/>
</dbReference>
<evidence type="ECO:0000313" key="16">
    <source>
        <dbReference type="EMBL" id="TDD75228.1"/>
    </source>
</evidence>
<evidence type="ECO:0000256" key="10">
    <source>
        <dbReference type="ARBA" id="ARBA00023002"/>
    </source>
</evidence>
<evidence type="ECO:0000256" key="8">
    <source>
        <dbReference type="ARBA" id="ARBA00022833"/>
    </source>
</evidence>
<keyword evidence="10" id="KW-0560">Oxidoreductase</keyword>
<organism evidence="16 17">
    <name type="scientific">Flavobacterium caseinilyticum</name>
    <dbReference type="NCBI Taxonomy" id="2541732"/>
    <lineage>
        <taxon>Bacteria</taxon>
        <taxon>Pseudomonadati</taxon>
        <taxon>Bacteroidota</taxon>
        <taxon>Flavobacteriia</taxon>
        <taxon>Flavobacteriales</taxon>
        <taxon>Flavobacteriaceae</taxon>
        <taxon>Flavobacterium</taxon>
    </lineage>
</organism>
<dbReference type="OrthoDB" id="9784228at2"/>
<evidence type="ECO:0000256" key="2">
    <source>
        <dbReference type="ARBA" id="ARBA00004477"/>
    </source>
</evidence>
<feature type="domain" description="Fatty acid hydroxylase" evidence="15">
    <location>
        <begin position="57"/>
        <end position="194"/>
    </location>
</feature>
<feature type="transmembrane region" description="Helical" evidence="14">
    <location>
        <begin position="105"/>
        <end position="126"/>
    </location>
</feature>
<feature type="transmembrane region" description="Helical" evidence="14">
    <location>
        <begin position="24"/>
        <end position="44"/>
    </location>
</feature>
<gene>
    <name evidence="16" type="ORF">E0F89_12665</name>
</gene>
<dbReference type="PANTHER" id="PTHR12863:SF1">
    <property type="entry name" value="FATTY ACID 2-HYDROXYLASE"/>
    <property type="match status" value="1"/>
</dbReference>
<comment type="subcellular location">
    <subcellularLocation>
        <location evidence="2">Endoplasmic reticulum membrane</location>
        <topology evidence="2">Multi-pass membrane protein</topology>
    </subcellularLocation>
</comment>
<dbReference type="PANTHER" id="PTHR12863">
    <property type="entry name" value="FATTY ACID HYDROXYLASE"/>
    <property type="match status" value="1"/>
</dbReference>
<keyword evidence="17" id="KW-1185">Reference proteome</keyword>
<dbReference type="EMBL" id="SMFM01000006">
    <property type="protein sequence ID" value="TDD75228.1"/>
    <property type="molecule type" value="Genomic_DNA"/>
</dbReference>
<comment type="caution">
    <text evidence="16">The sequence shown here is derived from an EMBL/GenBank/DDBJ whole genome shotgun (WGS) entry which is preliminary data.</text>
</comment>
<feature type="transmembrane region" description="Helical" evidence="14">
    <location>
        <begin position="132"/>
        <end position="152"/>
    </location>
</feature>
<dbReference type="GO" id="GO:0006633">
    <property type="term" value="P:fatty acid biosynthetic process"/>
    <property type="evidence" value="ECO:0007669"/>
    <property type="project" value="UniProtKB-KW"/>
</dbReference>
<evidence type="ECO:0000259" key="15">
    <source>
        <dbReference type="Pfam" id="PF04116"/>
    </source>
</evidence>
<keyword evidence="8" id="KW-0862">Zinc</keyword>
<keyword evidence="4 14" id="KW-0812">Transmembrane</keyword>
<dbReference type="Proteomes" id="UP000295278">
    <property type="component" value="Unassembled WGS sequence"/>
</dbReference>
<dbReference type="Pfam" id="PF04116">
    <property type="entry name" value="FA_hydroxylase"/>
    <property type="match status" value="1"/>
</dbReference>
<keyword evidence="9 14" id="KW-1133">Transmembrane helix</keyword>
<evidence type="ECO:0000256" key="13">
    <source>
        <dbReference type="ARBA" id="ARBA00023160"/>
    </source>
</evidence>
<evidence type="ECO:0000256" key="14">
    <source>
        <dbReference type="SAM" id="Phobius"/>
    </source>
</evidence>
<keyword evidence="7" id="KW-0276">Fatty acid metabolism</keyword>
<proteinExistence type="predicted"/>
<dbReference type="InterPro" id="IPR006694">
    <property type="entry name" value="Fatty_acid_hydroxylase"/>
</dbReference>
<dbReference type="RefSeq" id="WP_131910146.1">
    <property type="nucleotide sequence ID" value="NZ_SMFM01000006.1"/>
</dbReference>
<accession>A0A4R5AQ88</accession>
<evidence type="ECO:0000256" key="7">
    <source>
        <dbReference type="ARBA" id="ARBA00022832"/>
    </source>
</evidence>
<evidence type="ECO:0000256" key="11">
    <source>
        <dbReference type="ARBA" id="ARBA00023098"/>
    </source>
</evidence>
<evidence type="ECO:0000256" key="1">
    <source>
        <dbReference type="ARBA" id="ARBA00001947"/>
    </source>
</evidence>